<keyword evidence="2" id="KW-0169">Cobalamin biosynthesis</keyword>
<evidence type="ECO:0000256" key="5">
    <source>
        <dbReference type="ARBA" id="ARBA00022691"/>
    </source>
</evidence>
<dbReference type="CDD" id="cd11643">
    <property type="entry name" value="Precorrin-6A-synthase"/>
    <property type="match status" value="1"/>
</dbReference>
<keyword evidence="3" id="KW-0489">Methyltransferase</keyword>
<feature type="domain" description="Tetrapyrrole methylase" evidence="6">
    <location>
        <begin position="12"/>
        <end position="230"/>
    </location>
</feature>
<keyword evidence="4" id="KW-0808">Transferase</keyword>
<proteinExistence type="predicted"/>
<comment type="caution">
    <text evidence="7">The sequence shown here is derived from an EMBL/GenBank/DDBJ whole genome shotgun (WGS) entry which is preliminary data.</text>
</comment>
<dbReference type="PANTHER" id="PTHR43467">
    <property type="entry name" value="COBALT-PRECORRIN-2 C(20)-METHYLTRANSFERASE"/>
    <property type="match status" value="1"/>
</dbReference>
<dbReference type="GO" id="GO:0032259">
    <property type="term" value="P:methylation"/>
    <property type="evidence" value="ECO:0007669"/>
    <property type="project" value="UniProtKB-KW"/>
</dbReference>
<evidence type="ECO:0000256" key="4">
    <source>
        <dbReference type="ARBA" id="ARBA00022679"/>
    </source>
</evidence>
<organism evidence="7 8">
    <name type="scientific">Nocardia cerradoensis</name>
    <dbReference type="NCBI Taxonomy" id="85688"/>
    <lineage>
        <taxon>Bacteria</taxon>
        <taxon>Bacillati</taxon>
        <taxon>Actinomycetota</taxon>
        <taxon>Actinomycetes</taxon>
        <taxon>Mycobacteriales</taxon>
        <taxon>Nocardiaceae</taxon>
        <taxon>Nocardia</taxon>
    </lineage>
</organism>
<evidence type="ECO:0000256" key="2">
    <source>
        <dbReference type="ARBA" id="ARBA00022573"/>
    </source>
</evidence>
<dbReference type="InterPro" id="IPR014776">
    <property type="entry name" value="4pyrrole_Mease_sub2"/>
</dbReference>
<evidence type="ECO:0000256" key="3">
    <source>
        <dbReference type="ARBA" id="ARBA00022603"/>
    </source>
</evidence>
<dbReference type="PIRSF" id="PIRSF036525">
    <property type="entry name" value="CobF"/>
    <property type="match status" value="1"/>
</dbReference>
<accession>A0A231H501</accession>
<name>A0A231H501_9NOCA</name>
<dbReference type="EMBL" id="NGAF01000008">
    <property type="protein sequence ID" value="OXR43979.1"/>
    <property type="molecule type" value="Genomic_DNA"/>
</dbReference>
<dbReference type="Proteomes" id="UP000215506">
    <property type="component" value="Unassembled WGS sequence"/>
</dbReference>
<evidence type="ECO:0000256" key="1">
    <source>
        <dbReference type="ARBA" id="ARBA00004953"/>
    </source>
</evidence>
<dbReference type="AlphaFoldDB" id="A0A231H501"/>
<dbReference type="InterPro" id="IPR014777">
    <property type="entry name" value="4pyrrole_Mease_sub1"/>
</dbReference>
<dbReference type="InterPro" id="IPR035996">
    <property type="entry name" value="4pyrrol_Methylase_sf"/>
</dbReference>
<dbReference type="Gene3D" id="3.30.950.10">
    <property type="entry name" value="Methyltransferase, Cobalt-precorrin-4 Transmethylase, Domain 2"/>
    <property type="match status" value="1"/>
</dbReference>
<dbReference type="GO" id="GO:0043819">
    <property type="term" value="F:precorrin-6A synthase (deacetylating) activity"/>
    <property type="evidence" value="ECO:0007669"/>
    <property type="project" value="InterPro"/>
</dbReference>
<dbReference type="InterPro" id="IPR012797">
    <property type="entry name" value="CobF"/>
</dbReference>
<dbReference type="NCBIfam" id="TIGR02434">
    <property type="entry name" value="CobF"/>
    <property type="match status" value="1"/>
</dbReference>
<dbReference type="GO" id="GO:0009236">
    <property type="term" value="P:cobalamin biosynthetic process"/>
    <property type="evidence" value="ECO:0007669"/>
    <property type="project" value="UniProtKB-KW"/>
</dbReference>
<evidence type="ECO:0000313" key="8">
    <source>
        <dbReference type="Proteomes" id="UP000215506"/>
    </source>
</evidence>
<evidence type="ECO:0000259" key="6">
    <source>
        <dbReference type="Pfam" id="PF00590"/>
    </source>
</evidence>
<comment type="pathway">
    <text evidence="1">Cofactor biosynthesis; adenosylcobalamin biosynthesis.</text>
</comment>
<dbReference type="SUPFAM" id="SSF53790">
    <property type="entry name" value="Tetrapyrrole methylase"/>
    <property type="match status" value="1"/>
</dbReference>
<dbReference type="PANTHER" id="PTHR43467:SF1">
    <property type="entry name" value="PRECORRIN-6A SYNTHASE [DEACETYLATING]"/>
    <property type="match status" value="1"/>
</dbReference>
<dbReference type="Gene3D" id="3.40.1010.10">
    <property type="entry name" value="Cobalt-precorrin-4 Transmethylase, Domain 1"/>
    <property type="match status" value="1"/>
</dbReference>
<protein>
    <recommendedName>
        <fullName evidence="6">Tetrapyrrole methylase domain-containing protein</fullName>
    </recommendedName>
</protein>
<sequence>MVRWLAWGTVRMLYVIGIGAGDPRQVTVQAVEAIRQVDTFFVIGKGETKRELTEVRAAILAGHADPDHRVVAIADPPRERTVEGAADYREVVEDWHRRRAELLAEAFDATEGVGGILVWGDPSLYDSTLRMVRRVLDAGTRFEYAVIPGVTSAQALAAAHRIVLHEIGEPVHITTGRRLRTEGVAADGSTLVMLDGECSFTQVPGDDLHIWWGACLGMPEETLIEGPLRAVEDRIIRRRNELREAKGWVMDIYLLRRAD</sequence>
<keyword evidence="8" id="KW-1185">Reference proteome</keyword>
<evidence type="ECO:0000313" key="7">
    <source>
        <dbReference type="EMBL" id="OXR43979.1"/>
    </source>
</evidence>
<dbReference type="Pfam" id="PF00590">
    <property type="entry name" value="TP_methylase"/>
    <property type="match status" value="1"/>
</dbReference>
<gene>
    <name evidence="7" type="ORF">B7C42_04218</name>
</gene>
<dbReference type="InterPro" id="IPR000878">
    <property type="entry name" value="4pyrrol_Mease"/>
</dbReference>
<keyword evidence="5" id="KW-0949">S-adenosyl-L-methionine</keyword>
<reference evidence="7 8" key="1">
    <citation type="submission" date="2017-07" db="EMBL/GenBank/DDBJ databases">
        <title>First draft Genome Sequence of Nocardia cerradoensis isolated from human infection.</title>
        <authorList>
            <person name="Carrasco G."/>
        </authorList>
    </citation>
    <scope>NUCLEOTIDE SEQUENCE [LARGE SCALE GENOMIC DNA]</scope>
    <source>
        <strain evidence="7 8">CNM20130759</strain>
    </source>
</reference>